<keyword evidence="4" id="KW-0732">Signal</keyword>
<dbReference type="PANTHER" id="PTHR43649:SF34">
    <property type="entry name" value="ABC TRANSPORTER PERIPLASMIC-BINDING PROTEIN YCJN-RELATED"/>
    <property type="match status" value="1"/>
</dbReference>
<dbReference type="EMBL" id="CP065383">
    <property type="protein sequence ID" value="QPM68690.1"/>
    <property type="molecule type" value="Genomic_DNA"/>
</dbReference>
<dbReference type="GO" id="GO:0042597">
    <property type="term" value="C:periplasmic space"/>
    <property type="evidence" value="ECO:0007669"/>
    <property type="project" value="UniProtKB-SubCell"/>
</dbReference>
<accession>A0A7T1AMK8</accession>
<organism evidence="5 6">
    <name type="scientific">Atribacter laminatus</name>
    <dbReference type="NCBI Taxonomy" id="2847778"/>
    <lineage>
        <taxon>Bacteria</taxon>
        <taxon>Pseudomonadati</taxon>
        <taxon>Atribacterota</taxon>
        <taxon>Atribacteria</taxon>
        <taxon>Atribacterales</taxon>
        <taxon>Atribacteraceae</taxon>
        <taxon>Atribacter</taxon>
    </lineage>
</organism>
<sequence length="447" mass="51152">MFQLKNELIIWLLVILIVGAFSTQLLAAEKIVINEMMFSGAAQEVLIEQAKRFMEENPDIEVNITWVDYASLHEKMMTELVGGTGRYDVMAAITDFMPEFIGGGYLEPLDSLIEKDPPEGWPDDFPDSLLRYQKDTDGKIYGLPWWDGPVMFYYRKDLFENPQEKENFQKEYGYELNPPMTWKEFLDIAQFFTRDTDQNGTVDFYGAVQGARQGGQNLVYDVLLMLFTNGIEILDENFKPVFNTEAGAEAIQFYADLMNKYKVSPQASTTYDVPESGDFFLNGNCAMHWNWAHIAGFAEDPEKSKIVGNCGYSLMPKGENGSNKSLISYWTYAIPKASKNKEATYKYIKFITSKEMDKLMVEYYGQPVRLSTWNDPGFVEKYPFFPWIAKTHEDIGVVPQVPEFTQINDVLQIAASKVIAQQTDAKTALDEAAQMIEQIMREQGYYD</sequence>
<dbReference type="InterPro" id="IPR006059">
    <property type="entry name" value="SBP"/>
</dbReference>
<evidence type="ECO:0000313" key="6">
    <source>
        <dbReference type="Proteomes" id="UP000594463"/>
    </source>
</evidence>
<reference evidence="5 6" key="1">
    <citation type="journal article" date="2021" name="Nat. Commun.">
        <title>Isolation of a member of the candidate phylum Atribacteria reveals a unique cell membrane structure.</title>
        <authorList>
            <person name="Taiki K."/>
            <person name="Nobu M.K."/>
            <person name="Kusada H."/>
            <person name="Meng X.-Y."/>
            <person name="Hosoki N."/>
            <person name="Uematsu K."/>
            <person name="Yoshioka H."/>
            <person name="Kamagata Y."/>
            <person name="Tamaki H."/>
        </authorList>
    </citation>
    <scope>NUCLEOTIDE SEQUENCE [LARGE SCALE GENOMIC DNA]</scope>
    <source>
        <strain evidence="5 6">RT761</strain>
    </source>
</reference>
<evidence type="ECO:0000256" key="4">
    <source>
        <dbReference type="ARBA" id="ARBA00022729"/>
    </source>
</evidence>
<dbReference type="PANTHER" id="PTHR43649">
    <property type="entry name" value="ARABINOSE-BINDING PROTEIN-RELATED"/>
    <property type="match status" value="1"/>
</dbReference>
<protein>
    <submittedName>
        <fullName evidence="5">Putative ABC transporter-binding protein</fullName>
    </submittedName>
</protein>
<dbReference type="CDD" id="cd13585">
    <property type="entry name" value="PBP2_TMBP_like"/>
    <property type="match status" value="1"/>
</dbReference>
<dbReference type="RefSeq" id="WP_218111185.1">
    <property type="nucleotide sequence ID" value="NZ_CP065383.1"/>
</dbReference>
<keyword evidence="6" id="KW-1185">Reference proteome</keyword>
<dbReference type="Pfam" id="PF01547">
    <property type="entry name" value="SBP_bac_1"/>
    <property type="match status" value="1"/>
</dbReference>
<evidence type="ECO:0000256" key="3">
    <source>
        <dbReference type="ARBA" id="ARBA00022448"/>
    </source>
</evidence>
<dbReference type="Gene3D" id="3.40.190.10">
    <property type="entry name" value="Periplasmic binding protein-like II"/>
    <property type="match status" value="2"/>
</dbReference>
<evidence type="ECO:0000313" key="5">
    <source>
        <dbReference type="EMBL" id="QPM68690.1"/>
    </source>
</evidence>
<dbReference type="SUPFAM" id="SSF53850">
    <property type="entry name" value="Periplasmic binding protein-like II"/>
    <property type="match status" value="1"/>
</dbReference>
<keyword evidence="3" id="KW-0813">Transport</keyword>
<comment type="subcellular location">
    <subcellularLocation>
        <location evidence="1">Periplasm</location>
    </subcellularLocation>
</comment>
<evidence type="ECO:0000256" key="1">
    <source>
        <dbReference type="ARBA" id="ARBA00004418"/>
    </source>
</evidence>
<name>A0A7T1AMK8_ATRLM</name>
<evidence type="ECO:0000256" key="2">
    <source>
        <dbReference type="ARBA" id="ARBA00008520"/>
    </source>
</evidence>
<comment type="similarity">
    <text evidence="2">Belongs to the bacterial solute-binding protein 1 family.</text>
</comment>
<dbReference type="KEGG" id="alam:RT761_01912"/>
<gene>
    <name evidence="5" type="ORF">RT761_01912</name>
</gene>
<dbReference type="AlphaFoldDB" id="A0A7T1AMK8"/>
<proteinExistence type="inferred from homology"/>
<dbReference type="InterPro" id="IPR050490">
    <property type="entry name" value="Bact_solute-bd_prot1"/>
</dbReference>
<dbReference type="Proteomes" id="UP000594463">
    <property type="component" value="Chromosome"/>
</dbReference>